<comment type="pathway">
    <text evidence="6">Carbohydrate metabolism; lactose degradation; D-galactose 6-phosphate and beta-D-glucose from lactose 6-phosphate: step 1/1.</text>
</comment>
<name>A0A367CBR7_9ENTE</name>
<proteinExistence type="inferred from homology"/>
<dbReference type="AlphaFoldDB" id="A0A367CBR7"/>
<dbReference type="GO" id="GO:0033920">
    <property type="term" value="F:6-phospho-beta-galactosidase activity"/>
    <property type="evidence" value="ECO:0007669"/>
    <property type="project" value="UniProtKB-EC"/>
</dbReference>
<evidence type="ECO:0000256" key="5">
    <source>
        <dbReference type="RuleBase" id="RU004468"/>
    </source>
</evidence>
<dbReference type="EMBL" id="LEPB01000006">
    <property type="protein sequence ID" value="RCA09924.1"/>
    <property type="molecule type" value="Genomic_DNA"/>
</dbReference>
<dbReference type="NCBIfam" id="NF010036">
    <property type="entry name" value="PRK13511.1"/>
    <property type="match status" value="1"/>
</dbReference>
<reference evidence="7 8" key="1">
    <citation type="submission" date="2015-06" db="EMBL/GenBank/DDBJ databases">
        <title>The Genome Sequence of Enterococcus durans 4EA1.</title>
        <authorList>
            <consortium name="The Broad Institute Genomics Platform"/>
            <consortium name="The Broad Institute Genome Sequencing Center for Infectious Disease"/>
            <person name="Earl A.M."/>
            <person name="Van Tyne D."/>
            <person name="Lebreton F."/>
            <person name="Saavedra J.T."/>
            <person name="Gilmore M.S."/>
            <person name="Manson Mcguire A."/>
            <person name="Clock S."/>
            <person name="Crupain M."/>
            <person name="Rangan U."/>
            <person name="Young S."/>
            <person name="Abouelleil A."/>
            <person name="Cao P."/>
            <person name="Chapman S.B."/>
            <person name="Griggs A."/>
            <person name="Priest M."/>
            <person name="Shea T."/>
            <person name="Wortman J."/>
            <person name="Nusbaum C."/>
            <person name="Birren B."/>
        </authorList>
    </citation>
    <scope>NUCLEOTIDE SEQUENCE [LARGE SCALE GENOMIC DNA]</scope>
    <source>
        <strain evidence="7 8">4EA1</strain>
    </source>
</reference>
<dbReference type="GO" id="GO:0005829">
    <property type="term" value="C:cytosol"/>
    <property type="evidence" value="ECO:0007669"/>
    <property type="project" value="TreeGrafter"/>
</dbReference>
<keyword evidence="3 5" id="KW-0326">Glycosidase</keyword>
<dbReference type="Proteomes" id="UP000252797">
    <property type="component" value="Unassembled WGS sequence"/>
</dbReference>
<dbReference type="GO" id="GO:0008422">
    <property type="term" value="F:beta-glucosidase activity"/>
    <property type="evidence" value="ECO:0007669"/>
    <property type="project" value="TreeGrafter"/>
</dbReference>
<comment type="similarity">
    <text evidence="1">Belongs to the glycosyl hydrolase 1 family.</text>
</comment>
<evidence type="ECO:0000313" key="8">
    <source>
        <dbReference type="Proteomes" id="UP000252797"/>
    </source>
</evidence>
<evidence type="ECO:0000256" key="2">
    <source>
        <dbReference type="ARBA" id="ARBA00022801"/>
    </source>
</evidence>
<dbReference type="EC" id="3.2.1.85" evidence="6"/>
<accession>A0A367CBR7</accession>
<dbReference type="Pfam" id="PF00232">
    <property type="entry name" value="Glyco_hydro_1"/>
    <property type="match status" value="1"/>
</dbReference>
<dbReference type="NCBIfam" id="TIGR01233">
    <property type="entry name" value="lacG"/>
    <property type="match status" value="1"/>
</dbReference>
<dbReference type="PROSITE" id="PS00572">
    <property type="entry name" value="GLYCOSYL_HYDROL_F1_1"/>
    <property type="match status" value="1"/>
</dbReference>
<dbReference type="InterPro" id="IPR005928">
    <property type="entry name" value="6P-beta-galactosidase"/>
</dbReference>
<keyword evidence="2 5" id="KW-0378">Hydrolase</keyword>
<gene>
    <name evidence="7" type="ORF">EA71_02780</name>
</gene>
<feature type="active site" description="Nucleophile" evidence="4">
    <location>
        <position position="391"/>
    </location>
</feature>
<dbReference type="InterPro" id="IPR018120">
    <property type="entry name" value="Glyco_hydro_1_AS"/>
</dbReference>
<organism evidence="7 8">
    <name type="scientific">Enterococcus durans</name>
    <dbReference type="NCBI Taxonomy" id="53345"/>
    <lineage>
        <taxon>Bacteria</taxon>
        <taxon>Bacillati</taxon>
        <taxon>Bacillota</taxon>
        <taxon>Bacilli</taxon>
        <taxon>Lactobacillales</taxon>
        <taxon>Enterococcaceae</taxon>
        <taxon>Enterococcus</taxon>
    </lineage>
</organism>
<dbReference type="PANTHER" id="PTHR10353:SF36">
    <property type="entry name" value="LP05116P"/>
    <property type="match status" value="1"/>
</dbReference>
<evidence type="ECO:0000256" key="4">
    <source>
        <dbReference type="PROSITE-ProRule" id="PRU10055"/>
    </source>
</evidence>
<evidence type="ECO:0000256" key="1">
    <source>
        <dbReference type="ARBA" id="ARBA00010838"/>
    </source>
</evidence>
<dbReference type="SUPFAM" id="SSF51445">
    <property type="entry name" value="(Trans)glycosidases"/>
    <property type="match status" value="1"/>
</dbReference>
<protein>
    <recommendedName>
        <fullName evidence="6">6-phospho-beta-galactosidase</fullName>
        <ecNumber evidence="6">3.2.1.85</ecNumber>
    </recommendedName>
</protein>
<dbReference type="Gene3D" id="3.20.20.80">
    <property type="entry name" value="Glycosidases"/>
    <property type="match status" value="1"/>
</dbReference>
<comment type="caution">
    <text evidence="7">The sequence shown here is derived from an EMBL/GenBank/DDBJ whole genome shotgun (WGS) entry which is preliminary data.</text>
</comment>
<dbReference type="UniPathway" id="UPA00542">
    <property type="reaction ID" value="UER00605"/>
</dbReference>
<evidence type="ECO:0000313" key="7">
    <source>
        <dbReference type="EMBL" id="RCA09924.1"/>
    </source>
</evidence>
<dbReference type="InterPro" id="IPR017853">
    <property type="entry name" value="GH"/>
</dbReference>
<dbReference type="PRINTS" id="PR00131">
    <property type="entry name" value="GLHYDRLASE1"/>
</dbReference>
<evidence type="ECO:0000256" key="6">
    <source>
        <dbReference type="RuleBase" id="RU004469"/>
    </source>
</evidence>
<dbReference type="FunFam" id="3.20.20.80:FF:000004">
    <property type="entry name" value="Beta-glucosidase 6-phospho-beta-glucosidase"/>
    <property type="match status" value="1"/>
</dbReference>
<sequence length="484" mass="56206">MDYWHIDQTNFQGEIKMNYKTLPEDFIMGGATAAYQAEGSTKEGGKGQVAWDTFLVEKGRYTADPASDFYNQYPVDAELCKKFKIDSIRMSIAWSRIFPKGYGEVNQTGVEYYHKVFAELNKHGIIPFVTLHHFDTPKELFDNGDFLNRENVEHFVNYAQFCFDEFSEVHYWSTFNEIYPVASNQYLIGSFPPEVQFDIEKTVTCLHNMMYAHAKTVNIFKDGGYKGEIGVVHSLETKYPASDKEEDKHAAKLDDALSIKFLLDATYLGYYSDETMAHINEILAANGQSADIDSNDFREMKKAANRNDFLGINNYGSHWVKEYKGESTLHYNTTGEKGSQVYCIKGIGERIVREDLPKTDWDWIIYPKGLYDLLVRIQDEYPNYNKIYITENGLGYKDNFEDGIILDDDRIDYLRQHFNAISDAIKMGVNVKGYFIWSLMDVFSWVNGYTKRYGLFYVDFDTQKRYPKESAYWYKFVSETKTII</sequence>
<dbReference type="PROSITE" id="PS00653">
    <property type="entry name" value="GLYCOSYL_HYDROL_F1_2"/>
    <property type="match status" value="1"/>
</dbReference>
<dbReference type="GO" id="GO:0019512">
    <property type="term" value="P:lactose catabolic process via tagatose-6-phosphate"/>
    <property type="evidence" value="ECO:0007669"/>
    <property type="project" value="InterPro"/>
</dbReference>
<evidence type="ECO:0000256" key="3">
    <source>
        <dbReference type="ARBA" id="ARBA00023295"/>
    </source>
</evidence>
<comment type="catalytic activity">
    <reaction evidence="6">
        <text>a 6-phospho-beta-D-galactoside + H2O = D-galactose 6-phosphate + an alcohol</text>
        <dbReference type="Rhea" id="RHEA:24568"/>
        <dbReference type="ChEBI" id="CHEBI:15377"/>
        <dbReference type="ChEBI" id="CHEBI:30879"/>
        <dbReference type="ChEBI" id="CHEBI:58534"/>
        <dbReference type="ChEBI" id="CHEBI:91004"/>
        <dbReference type="EC" id="3.2.1.85"/>
    </reaction>
</comment>
<dbReference type="PANTHER" id="PTHR10353">
    <property type="entry name" value="GLYCOSYL HYDROLASE"/>
    <property type="match status" value="1"/>
</dbReference>
<dbReference type="InterPro" id="IPR033132">
    <property type="entry name" value="GH_1_N_CS"/>
</dbReference>
<dbReference type="InterPro" id="IPR001360">
    <property type="entry name" value="Glyco_hydro_1"/>
</dbReference>